<comment type="caution">
    <text evidence="1">The sequence shown here is derived from an EMBL/GenBank/DDBJ whole genome shotgun (WGS) entry which is preliminary data.</text>
</comment>
<evidence type="ECO:0000313" key="1">
    <source>
        <dbReference type="EMBL" id="MDK2563228.1"/>
    </source>
</evidence>
<dbReference type="EMBL" id="JASKYM010000002">
    <property type="protein sequence ID" value="MDK2563228.1"/>
    <property type="molecule type" value="Genomic_DNA"/>
</dbReference>
<sequence length="110" mass="12693">MGLCKDEIKKLISGEVEKVHIISEFESMESISTALQVWTYDKSKDIISYCTITKSNYKKPYFIKIKNGSNFVEKKYVGESLTDDTKLTLTTKERAFEILENLKIPKDVIM</sequence>
<evidence type="ECO:0000313" key="2">
    <source>
        <dbReference type="Proteomes" id="UP001301012"/>
    </source>
</evidence>
<reference evidence="1 2" key="1">
    <citation type="submission" date="2023-05" db="EMBL/GenBank/DDBJ databases">
        <title>Rombocin, a short stable natural nisin variant, displays selective antimicrobial activity against Listeria monocytogenes and employs dual mode of action to kill target bacterial strains.</title>
        <authorList>
            <person name="Wambui J."/>
            <person name="Stephan R."/>
            <person name="Kuipers O.P."/>
        </authorList>
    </citation>
    <scope>NUCLEOTIDE SEQUENCE [LARGE SCALE GENOMIC DNA]</scope>
    <source>
        <strain evidence="1 2">RC002</strain>
    </source>
</reference>
<gene>
    <name evidence="1" type="ORF">QOZ84_06680</name>
</gene>
<name>A0ABT7EAY8_9FIRM</name>
<keyword evidence="2" id="KW-1185">Reference proteome</keyword>
<organism evidence="1 2">
    <name type="scientific">Romboutsia sedimentorum</name>
    <dbReference type="NCBI Taxonomy" id="1368474"/>
    <lineage>
        <taxon>Bacteria</taxon>
        <taxon>Bacillati</taxon>
        <taxon>Bacillota</taxon>
        <taxon>Clostridia</taxon>
        <taxon>Peptostreptococcales</taxon>
        <taxon>Peptostreptococcaceae</taxon>
        <taxon>Romboutsia</taxon>
    </lineage>
</organism>
<proteinExistence type="predicted"/>
<dbReference type="RefSeq" id="WP_284132178.1">
    <property type="nucleotide sequence ID" value="NZ_JASKYM010000002.1"/>
</dbReference>
<protein>
    <submittedName>
        <fullName evidence="1">Uncharacterized protein</fullName>
    </submittedName>
</protein>
<dbReference type="Proteomes" id="UP001301012">
    <property type="component" value="Unassembled WGS sequence"/>
</dbReference>
<accession>A0ABT7EAY8</accession>